<dbReference type="RefSeq" id="WP_099432377.1">
    <property type="nucleotide sequence ID" value="NZ_CP024160.1"/>
</dbReference>
<evidence type="ECO:0000256" key="3">
    <source>
        <dbReference type="ARBA" id="ARBA00022741"/>
    </source>
</evidence>
<gene>
    <name evidence="9" type="ORF">CSV91_07355</name>
</gene>
<dbReference type="Gene3D" id="3.30.420.40">
    <property type="match status" value="2"/>
</dbReference>
<dbReference type="InterPro" id="IPR018485">
    <property type="entry name" value="FGGY_C"/>
</dbReference>
<dbReference type="CDD" id="cd07771">
    <property type="entry name" value="ASKHA_NBD_FGGY_RhaB-like"/>
    <property type="match status" value="1"/>
</dbReference>
<dbReference type="InterPro" id="IPR018484">
    <property type="entry name" value="FGGY_N"/>
</dbReference>
<feature type="domain" description="Carbohydrate kinase FGGY C-terminal" evidence="8">
    <location>
        <begin position="260"/>
        <end position="464"/>
    </location>
</feature>
<dbReference type="PANTHER" id="PTHR43095">
    <property type="entry name" value="SUGAR KINASE"/>
    <property type="match status" value="1"/>
</dbReference>
<reference evidence="9 10" key="1">
    <citation type="submission" date="2017-10" db="EMBL/GenBank/DDBJ databases">
        <title>Complete genome sequence of Collinsella aerofaciens isolated from the gut of a healthy adult Indian.</title>
        <authorList>
            <person name="Bag S."/>
            <person name="Ghosh T.S."/>
            <person name="Das B."/>
        </authorList>
    </citation>
    <scope>NUCLEOTIDE SEQUENCE [LARGE SCALE GENOMIC DNA]</scope>
    <source>
        <strain evidence="10">indica</strain>
    </source>
</reference>
<accession>A0A2D1TYD0</accession>
<evidence type="ECO:0000256" key="4">
    <source>
        <dbReference type="ARBA" id="ARBA00022777"/>
    </source>
</evidence>
<organism evidence="9 10">
    <name type="scientific">Collinsella aerofaciens</name>
    <dbReference type="NCBI Taxonomy" id="74426"/>
    <lineage>
        <taxon>Bacteria</taxon>
        <taxon>Bacillati</taxon>
        <taxon>Actinomycetota</taxon>
        <taxon>Coriobacteriia</taxon>
        <taxon>Coriobacteriales</taxon>
        <taxon>Coriobacteriaceae</taxon>
        <taxon>Collinsella</taxon>
    </lineage>
</organism>
<dbReference type="PIRSF" id="PIRSF000538">
    <property type="entry name" value="GlpK"/>
    <property type="match status" value="1"/>
</dbReference>
<comment type="similarity">
    <text evidence="1">Belongs to the FGGY kinase family.</text>
</comment>
<keyword evidence="2" id="KW-0808">Transferase</keyword>
<dbReference type="Proteomes" id="UP000225608">
    <property type="component" value="Chromosome"/>
</dbReference>
<keyword evidence="5" id="KW-0067">ATP-binding</keyword>
<dbReference type="EMBL" id="CP024160">
    <property type="protein sequence ID" value="ATP54369.1"/>
    <property type="molecule type" value="Genomic_DNA"/>
</dbReference>
<evidence type="ECO:0000256" key="1">
    <source>
        <dbReference type="ARBA" id="ARBA00009156"/>
    </source>
</evidence>
<evidence type="ECO:0000256" key="2">
    <source>
        <dbReference type="ARBA" id="ARBA00022679"/>
    </source>
</evidence>
<evidence type="ECO:0000259" key="8">
    <source>
        <dbReference type="Pfam" id="PF02782"/>
    </source>
</evidence>
<dbReference type="InterPro" id="IPR000577">
    <property type="entry name" value="Carb_kinase_FGGY"/>
</dbReference>
<feature type="domain" description="Carbohydrate kinase FGGY N-terminal" evidence="7">
    <location>
        <begin position="10"/>
        <end position="250"/>
    </location>
</feature>
<protein>
    <submittedName>
        <fullName evidence="9">Rhamnulokinase</fullName>
    </submittedName>
</protein>
<proteinExistence type="inferred from homology"/>
<dbReference type="Pfam" id="PF02782">
    <property type="entry name" value="FGGY_C"/>
    <property type="match status" value="1"/>
</dbReference>
<dbReference type="InterPro" id="IPR013449">
    <property type="entry name" value="Rhamnulokinase"/>
</dbReference>
<dbReference type="GO" id="GO:0019301">
    <property type="term" value="P:rhamnose catabolic process"/>
    <property type="evidence" value="ECO:0007669"/>
    <property type="project" value="InterPro"/>
</dbReference>
<sequence>MESRIESKHYAAVDIGASSGRVLAGWVEDGKMSYQEVYRFDNEQKRVDGHDCWDVEALFDHVVAGLRAVKDQTGQAPAAIGIDTWGVDFVLLDEHNKIVGDTVAYRDARTDGIYEVADQIMDPAEVYARTGIQRQPFNTLYQLLALKNEHPEQLEAARTFLMIPDYLNWRLTGIKANEYTNASTTGMLDAEKCTWDTEILSRFGIPQGIFLEPTMPSAVLGELTADISEKIGYSATVVLPATHDTGSAFLAVPAKDDNAVYISSGTWSLLGVENQHAITNELARKQNFTNEGGYLKRYRFLKNIMGLWMNQSVRREINGVDYVEGKTSHKALMDHKVGFDELRTLCREAEPFEAYVDVDDDRFLAPDSMIQEIKQACAEGGEPVPQTVGEIMRTNYCSLSRSYAKAIGGLRELSGHDYTSINIVGGGCQDYYLNQMTADTCGLPVFAGPIEGTCIGNFIVQMIAGGDFTDLADARACVARSFDVKRIDPKDAQA</sequence>
<dbReference type="SUPFAM" id="SSF53067">
    <property type="entry name" value="Actin-like ATPase domain"/>
    <property type="match status" value="2"/>
</dbReference>
<dbReference type="GO" id="GO:0005524">
    <property type="term" value="F:ATP binding"/>
    <property type="evidence" value="ECO:0007669"/>
    <property type="project" value="UniProtKB-KW"/>
</dbReference>
<keyword evidence="6" id="KW-0684">Rhamnose metabolism</keyword>
<evidence type="ECO:0000256" key="6">
    <source>
        <dbReference type="ARBA" id="ARBA00023308"/>
    </source>
</evidence>
<dbReference type="PANTHER" id="PTHR43095:SF2">
    <property type="entry name" value="GLUCONOKINASE"/>
    <property type="match status" value="1"/>
</dbReference>
<dbReference type="InterPro" id="IPR043129">
    <property type="entry name" value="ATPase_NBD"/>
</dbReference>
<dbReference type="GO" id="GO:0008993">
    <property type="term" value="F:rhamnulokinase activity"/>
    <property type="evidence" value="ECO:0007669"/>
    <property type="project" value="InterPro"/>
</dbReference>
<dbReference type="Pfam" id="PF00370">
    <property type="entry name" value="FGGY_N"/>
    <property type="match status" value="1"/>
</dbReference>
<name>A0A2D1TYD0_9ACTN</name>
<keyword evidence="4 9" id="KW-0418">Kinase</keyword>
<dbReference type="KEGG" id="caer:CSV91_07355"/>
<evidence type="ECO:0000256" key="5">
    <source>
        <dbReference type="ARBA" id="ARBA00022840"/>
    </source>
</evidence>
<evidence type="ECO:0000313" key="9">
    <source>
        <dbReference type="EMBL" id="ATP54369.1"/>
    </source>
</evidence>
<keyword evidence="3" id="KW-0547">Nucleotide-binding</keyword>
<dbReference type="InterPro" id="IPR050406">
    <property type="entry name" value="FGGY_Carb_Kinase"/>
</dbReference>
<evidence type="ECO:0000313" key="10">
    <source>
        <dbReference type="Proteomes" id="UP000225608"/>
    </source>
</evidence>
<evidence type="ECO:0000259" key="7">
    <source>
        <dbReference type="Pfam" id="PF00370"/>
    </source>
</evidence>
<dbReference type="AlphaFoldDB" id="A0A2D1TYD0"/>